<reference evidence="3 4" key="1">
    <citation type="journal article" date="2012" name="BMC Genomics">
        <title>Comparative genomic analysis of human infective Trypanosoma cruzi lineages with the bat-restricted subspecies T. cruzi marinkellei.</title>
        <authorList>
            <person name="Franzen O."/>
            <person name="Talavera-Lopez C."/>
            <person name="Ochaya S."/>
            <person name="Butler C.E."/>
            <person name="Messenger L.A."/>
            <person name="Lewis M.D."/>
            <person name="Llewellyn M.S."/>
            <person name="Marinkelle C.J."/>
            <person name="Tyler K.M."/>
            <person name="Miles M.A."/>
            <person name="Andersson B."/>
        </authorList>
    </citation>
    <scope>NUCLEOTIDE SEQUENCE [LARGE SCALE GENOMIC DNA]</scope>
    <source>
        <strain evidence="3 4">B7</strain>
    </source>
</reference>
<sequence length="414" mass="43129">MMTMMTGRVLLVCALCVLWCGSAGGSCDDMDTTYAGLSGTSSGSGGGSPPTVSRNLSQLPGQTTAGEALEVKEKSSFEENGVNGVKSLEEDSSEQISESEEDDPVKKTRDEIKAQVLQDGLYNENQSMLHDQLPNQALQPLGEIHAGAPGGSSAGGKDSLDSSLSGVISLPGGAGGRGTTGSIPSHPQSLSTKELLPTKEAEAEDHSLSKEKAVEGDSVNSVATPENGIPSSLEKQKTKDGKPETHQTKGSSKDLNTNPQGNERVQNELLNASTPQLENSHGIITLDKKNNESQNTDISTNLSEAQEKEYVQKNNNENPASTSVKTQGTTTGRNEEPSVSNPNASPSPVQQEQITGMETTEDVQSPDAAATQKRQRENATNGDGDSSTAASHTTSPLLLILVVAYVAAAAVVAA</sequence>
<comment type="caution">
    <text evidence="3">The sequence shown here is derived from an EMBL/GenBank/DDBJ whole genome shotgun (WGS) entry which is preliminary data.</text>
</comment>
<proteinExistence type="predicted"/>
<feature type="compositionally biased region" description="Polar residues" evidence="1">
    <location>
        <begin position="312"/>
        <end position="332"/>
    </location>
</feature>
<gene>
    <name evidence="3" type="ORF">MOQ_005854</name>
</gene>
<name>K2M5Z1_TRYCR</name>
<keyword evidence="4" id="KW-1185">Reference proteome</keyword>
<keyword evidence="2" id="KW-0732">Signal</keyword>
<feature type="compositionally biased region" description="Acidic residues" evidence="1">
    <location>
        <begin position="90"/>
        <end position="103"/>
    </location>
</feature>
<feature type="compositionally biased region" description="Polar residues" evidence="1">
    <location>
        <begin position="248"/>
        <end position="279"/>
    </location>
</feature>
<evidence type="ECO:0000313" key="4">
    <source>
        <dbReference type="Proteomes" id="UP000007350"/>
    </source>
</evidence>
<feature type="region of interest" description="Disordered" evidence="1">
    <location>
        <begin position="39"/>
        <end position="109"/>
    </location>
</feature>
<feature type="compositionally biased region" description="Low complexity" evidence="1">
    <location>
        <begin position="155"/>
        <end position="166"/>
    </location>
</feature>
<protein>
    <submittedName>
        <fullName evidence="3">Mucin-associated surface protein (MASP), putative</fullName>
    </submittedName>
</protein>
<feature type="compositionally biased region" description="Polar residues" evidence="1">
    <location>
        <begin position="182"/>
        <end position="192"/>
    </location>
</feature>
<feature type="compositionally biased region" description="Polar residues" evidence="1">
    <location>
        <begin position="378"/>
        <end position="392"/>
    </location>
</feature>
<feature type="compositionally biased region" description="Polar residues" evidence="1">
    <location>
        <begin position="52"/>
        <end position="65"/>
    </location>
</feature>
<feature type="chain" id="PRO_5003860964" evidence="2">
    <location>
        <begin position="26"/>
        <end position="414"/>
    </location>
</feature>
<dbReference type="Proteomes" id="UP000007350">
    <property type="component" value="Unassembled WGS sequence"/>
</dbReference>
<dbReference type="EMBL" id="AHKC01012200">
    <property type="protein sequence ID" value="EKF30338.1"/>
    <property type="molecule type" value="Genomic_DNA"/>
</dbReference>
<evidence type="ECO:0000256" key="2">
    <source>
        <dbReference type="SAM" id="SignalP"/>
    </source>
</evidence>
<evidence type="ECO:0000256" key="1">
    <source>
        <dbReference type="SAM" id="MobiDB-lite"/>
    </source>
</evidence>
<feature type="compositionally biased region" description="Basic and acidic residues" evidence="1">
    <location>
        <begin position="196"/>
        <end position="215"/>
    </location>
</feature>
<feature type="region of interest" description="Disordered" evidence="1">
    <location>
        <begin position="142"/>
        <end position="392"/>
    </location>
</feature>
<accession>K2M5Z1</accession>
<organism evidence="3 4">
    <name type="scientific">Trypanosoma cruzi marinkellei</name>
    <dbReference type="NCBI Taxonomy" id="85056"/>
    <lineage>
        <taxon>Eukaryota</taxon>
        <taxon>Discoba</taxon>
        <taxon>Euglenozoa</taxon>
        <taxon>Kinetoplastea</taxon>
        <taxon>Metakinetoplastina</taxon>
        <taxon>Trypanosomatida</taxon>
        <taxon>Trypanosomatidae</taxon>
        <taxon>Trypanosoma</taxon>
        <taxon>Schizotrypanum</taxon>
    </lineage>
</organism>
<feature type="compositionally biased region" description="Basic and acidic residues" evidence="1">
    <location>
        <begin position="234"/>
        <end position="247"/>
    </location>
</feature>
<evidence type="ECO:0000313" key="3">
    <source>
        <dbReference type="EMBL" id="EKF30338.1"/>
    </source>
</evidence>
<feature type="compositionally biased region" description="Polar residues" evidence="1">
    <location>
        <begin position="292"/>
        <end position="304"/>
    </location>
</feature>
<feature type="signal peptide" evidence="2">
    <location>
        <begin position="1"/>
        <end position="25"/>
    </location>
</feature>
<feature type="compositionally biased region" description="Low complexity" evidence="1">
    <location>
        <begin position="337"/>
        <end position="349"/>
    </location>
</feature>
<dbReference type="OrthoDB" id="255280at2759"/>
<dbReference type="AlphaFoldDB" id="K2M5Z1"/>